<dbReference type="EC" id="2.1.1.6" evidence="1"/>
<keyword evidence="3" id="KW-0808">Transferase</keyword>
<comment type="similarity">
    <text evidence="6">Belongs to the class I-like SAM-binding methyltransferase superfamily. Cation-dependent O-methyltransferase family.</text>
</comment>
<evidence type="ECO:0000256" key="2">
    <source>
        <dbReference type="ARBA" id="ARBA00022603"/>
    </source>
</evidence>
<evidence type="ECO:0000256" key="6">
    <source>
        <dbReference type="ARBA" id="ARBA00023453"/>
    </source>
</evidence>
<dbReference type="SUPFAM" id="SSF53335">
    <property type="entry name" value="S-adenosyl-L-methionine-dependent methyltransferases"/>
    <property type="match status" value="1"/>
</dbReference>
<dbReference type="InterPro" id="IPR002935">
    <property type="entry name" value="SAM_O-MeTrfase"/>
</dbReference>
<proteinExistence type="inferred from homology"/>
<dbReference type="InterPro" id="IPR029063">
    <property type="entry name" value="SAM-dependent_MTases_sf"/>
</dbReference>
<dbReference type="OrthoDB" id="186626at2759"/>
<dbReference type="Gene3D" id="3.40.50.150">
    <property type="entry name" value="Vaccinia Virus protein VP39"/>
    <property type="match status" value="1"/>
</dbReference>
<evidence type="ECO:0000256" key="4">
    <source>
        <dbReference type="ARBA" id="ARBA00022691"/>
    </source>
</evidence>
<dbReference type="GO" id="GO:0006584">
    <property type="term" value="P:catecholamine metabolic process"/>
    <property type="evidence" value="ECO:0007669"/>
    <property type="project" value="UniProtKB-KW"/>
</dbReference>
<evidence type="ECO:0000313" key="8">
    <source>
        <dbReference type="EMBL" id="RVX68454.1"/>
    </source>
</evidence>
<keyword evidence="5" id="KW-0128">Catecholamine metabolism</keyword>
<evidence type="ECO:0000256" key="1">
    <source>
        <dbReference type="ARBA" id="ARBA00012880"/>
    </source>
</evidence>
<dbReference type="Pfam" id="PF13578">
    <property type="entry name" value="Methyltransf_24"/>
    <property type="match status" value="1"/>
</dbReference>
<name>A0A438MXI1_EXOME</name>
<dbReference type="PANTHER" id="PTHR43836">
    <property type="entry name" value="CATECHOL O-METHYLTRANSFERASE 1-RELATED"/>
    <property type="match status" value="1"/>
</dbReference>
<accession>A0A438MXI1</accession>
<dbReference type="VEuPathDB" id="FungiDB:PV10_06805"/>
<keyword evidence="7" id="KW-0472">Membrane</keyword>
<keyword evidence="4" id="KW-0949">S-adenosyl-L-methionine</keyword>
<dbReference type="Proteomes" id="UP000288859">
    <property type="component" value="Unassembled WGS sequence"/>
</dbReference>
<dbReference type="PROSITE" id="PS51682">
    <property type="entry name" value="SAM_OMT_I"/>
    <property type="match status" value="1"/>
</dbReference>
<dbReference type="PANTHER" id="PTHR43836:SF2">
    <property type="entry name" value="CATECHOL O-METHYLTRANSFERASE 1-RELATED"/>
    <property type="match status" value="1"/>
</dbReference>
<keyword evidence="7" id="KW-0812">Transmembrane</keyword>
<dbReference type="VEuPathDB" id="FungiDB:PV10_06804"/>
<evidence type="ECO:0000256" key="7">
    <source>
        <dbReference type="SAM" id="Phobius"/>
    </source>
</evidence>
<evidence type="ECO:0000313" key="9">
    <source>
        <dbReference type="Proteomes" id="UP000288859"/>
    </source>
</evidence>
<protein>
    <recommendedName>
        <fullName evidence="1">catechol O-methyltransferase</fullName>
        <ecNumber evidence="1">2.1.1.6</ecNumber>
    </recommendedName>
</protein>
<sequence length="750" mass="83616">MADFDTSKKYQDQEEIFFDDGREIELLHFIYKRPNIEEIRNCPVKLLAAIDEFARTRKYLMNVGEDKGRIVSDLIAEVKPHVMVELGGYVGYSSILFGDAVRRAGGKKYFSLERNPEFAAVIASLVDLAGLGDVVTVIVGSSDASIKRLHSTGVLSHIDMMFLDHYKPAYTTDLKLCEELDLITPGSVLVADNVIKPGNPPYLEYVRSTVDQKQAAAKTETVNGVDTRFADRTSKQYVKREGEATLDETRVGNPSLVYDSMLINSFEPSGVPVNMLDGNDSVLMHRAQNAALLVLSIAFLPFDTFILLISYGLKYMVYNAGEERRQRALQKPGFKPYRVLVTGVGMTKGLCLARQFYEAGHWVMGADFEPYHEILVPDAKNGPAPYIQSVLHAIGENKVDLWVSCSGVASAVEDGMAMEVVQARTPCKAIQFDAATTRTLHEKHSFIRHTEALGLVTPETHEVTSGADVEAFLSKAPPSRKYIMKTIGVDDAMRADLTLLPRDTVEDTARHIARLRISKTTPWILQQFVNGCEYCTHSLVVGGKVRAFVACRSAELLMHYEALPPTSPLSRAMLDFTEKFAAGGGKEFTGHLSFDFLVENPTGSTPADIPLYPIECNPRAHTAVALFNGTHAMVDAYLSALDASCEPPPTIVVPVRLDRYYWIGHDVVTLVILPTLSALTLSLTLSELTNGYKLLLTHLAFWKDGTYEAWDPLPWWWLYHGYWTMQFWNCMIKGTMWSRLNVSTTKMFEC</sequence>
<feature type="transmembrane region" description="Helical" evidence="7">
    <location>
        <begin position="290"/>
        <end position="317"/>
    </location>
</feature>
<dbReference type="GO" id="GO:0008171">
    <property type="term" value="F:O-methyltransferase activity"/>
    <property type="evidence" value="ECO:0007669"/>
    <property type="project" value="InterPro"/>
</dbReference>
<dbReference type="GO" id="GO:0032259">
    <property type="term" value="P:methylation"/>
    <property type="evidence" value="ECO:0007669"/>
    <property type="project" value="UniProtKB-KW"/>
</dbReference>
<keyword evidence="2" id="KW-0489">Methyltransferase</keyword>
<dbReference type="EMBL" id="NAJM01000038">
    <property type="protein sequence ID" value="RVX68454.1"/>
    <property type="molecule type" value="Genomic_DNA"/>
</dbReference>
<reference evidence="8 9" key="1">
    <citation type="submission" date="2017-03" db="EMBL/GenBank/DDBJ databases">
        <title>Genomes of endolithic fungi from Antarctica.</title>
        <authorList>
            <person name="Coleine C."/>
            <person name="Masonjones S."/>
            <person name="Stajich J.E."/>
        </authorList>
    </citation>
    <scope>NUCLEOTIDE SEQUENCE [LARGE SCALE GENOMIC DNA]</scope>
    <source>
        <strain evidence="8 9">CCFEE 6314</strain>
    </source>
</reference>
<comment type="caution">
    <text evidence="8">The sequence shown here is derived from an EMBL/GenBank/DDBJ whole genome shotgun (WGS) entry which is preliminary data.</text>
</comment>
<organism evidence="8 9">
    <name type="scientific">Exophiala mesophila</name>
    <name type="common">Black yeast-like fungus</name>
    <dbReference type="NCBI Taxonomy" id="212818"/>
    <lineage>
        <taxon>Eukaryota</taxon>
        <taxon>Fungi</taxon>
        <taxon>Dikarya</taxon>
        <taxon>Ascomycota</taxon>
        <taxon>Pezizomycotina</taxon>
        <taxon>Eurotiomycetes</taxon>
        <taxon>Chaetothyriomycetidae</taxon>
        <taxon>Chaetothyriales</taxon>
        <taxon>Herpotrichiellaceae</taxon>
        <taxon>Exophiala</taxon>
    </lineage>
</organism>
<evidence type="ECO:0000256" key="3">
    <source>
        <dbReference type="ARBA" id="ARBA00022679"/>
    </source>
</evidence>
<gene>
    <name evidence="8" type="ORF">B0A52_07454</name>
</gene>
<dbReference type="SUPFAM" id="SSF56059">
    <property type="entry name" value="Glutathione synthetase ATP-binding domain-like"/>
    <property type="match status" value="1"/>
</dbReference>
<evidence type="ECO:0000256" key="5">
    <source>
        <dbReference type="ARBA" id="ARBA00022939"/>
    </source>
</evidence>
<dbReference type="AlphaFoldDB" id="A0A438MXI1"/>
<keyword evidence="7" id="KW-1133">Transmembrane helix</keyword>